<accession>A0A6G1LM34</accession>
<dbReference type="AlphaFoldDB" id="A0A6G1LM34"/>
<protein>
    <submittedName>
        <fullName evidence="1">Uncharacterized protein</fullName>
    </submittedName>
</protein>
<name>A0A6G1LM34_9PEZI</name>
<organism evidence="1 2">
    <name type="scientific">Teratosphaeria nubilosa</name>
    <dbReference type="NCBI Taxonomy" id="161662"/>
    <lineage>
        <taxon>Eukaryota</taxon>
        <taxon>Fungi</taxon>
        <taxon>Dikarya</taxon>
        <taxon>Ascomycota</taxon>
        <taxon>Pezizomycotina</taxon>
        <taxon>Dothideomycetes</taxon>
        <taxon>Dothideomycetidae</taxon>
        <taxon>Mycosphaerellales</taxon>
        <taxon>Teratosphaeriaceae</taxon>
        <taxon>Teratosphaeria</taxon>
    </lineage>
</organism>
<dbReference type="OrthoDB" id="10546183at2759"/>
<dbReference type="EMBL" id="ML995809">
    <property type="protein sequence ID" value="KAF2774023.1"/>
    <property type="molecule type" value="Genomic_DNA"/>
</dbReference>
<dbReference type="Proteomes" id="UP000799436">
    <property type="component" value="Unassembled WGS sequence"/>
</dbReference>
<keyword evidence="2" id="KW-1185">Reference proteome</keyword>
<proteinExistence type="predicted"/>
<evidence type="ECO:0000313" key="1">
    <source>
        <dbReference type="EMBL" id="KAF2774023.1"/>
    </source>
</evidence>
<sequence>MSWVATIWRDSVADRTAYRWNLSAPTYSTSTSTSASTKNMKLATTTTTLLATLASTAFGWRCEKDTQGGDGVCNPEQADIDRLKYKPGYQNCHEVPLNDLVLGHFHYRLTHNIIMAANRPAPYATPTSFSPCPALLTRLKRRSAVRWWNVVRVGGSRWFWKYLSPARRCDRLLFQLPIVRSRPMDESLRLC</sequence>
<evidence type="ECO:0000313" key="2">
    <source>
        <dbReference type="Proteomes" id="UP000799436"/>
    </source>
</evidence>
<gene>
    <name evidence="1" type="ORF">EJ03DRAFT_74572</name>
</gene>
<reference evidence="1" key="1">
    <citation type="journal article" date="2020" name="Stud. Mycol.">
        <title>101 Dothideomycetes genomes: a test case for predicting lifestyles and emergence of pathogens.</title>
        <authorList>
            <person name="Haridas S."/>
            <person name="Albert R."/>
            <person name="Binder M."/>
            <person name="Bloem J."/>
            <person name="Labutti K."/>
            <person name="Salamov A."/>
            <person name="Andreopoulos B."/>
            <person name="Baker S."/>
            <person name="Barry K."/>
            <person name="Bills G."/>
            <person name="Bluhm B."/>
            <person name="Cannon C."/>
            <person name="Castanera R."/>
            <person name="Culley D."/>
            <person name="Daum C."/>
            <person name="Ezra D."/>
            <person name="Gonzalez J."/>
            <person name="Henrissat B."/>
            <person name="Kuo A."/>
            <person name="Liang C."/>
            <person name="Lipzen A."/>
            <person name="Lutzoni F."/>
            <person name="Magnuson J."/>
            <person name="Mondo S."/>
            <person name="Nolan M."/>
            <person name="Ohm R."/>
            <person name="Pangilinan J."/>
            <person name="Park H.-J."/>
            <person name="Ramirez L."/>
            <person name="Alfaro M."/>
            <person name="Sun H."/>
            <person name="Tritt A."/>
            <person name="Yoshinaga Y."/>
            <person name="Zwiers L.-H."/>
            <person name="Turgeon B."/>
            <person name="Goodwin S."/>
            <person name="Spatafora J."/>
            <person name="Crous P."/>
            <person name="Grigoriev I."/>
        </authorList>
    </citation>
    <scope>NUCLEOTIDE SEQUENCE</scope>
    <source>
        <strain evidence="1">CBS 116005</strain>
    </source>
</reference>